<organism evidence="2">
    <name type="scientific">Nothobranchius kadleci</name>
    <name type="common">African annual killifish</name>
    <dbReference type="NCBI Taxonomy" id="1051664"/>
    <lineage>
        <taxon>Eukaryota</taxon>
        <taxon>Metazoa</taxon>
        <taxon>Chordata</taxon>
        <taxon>Craniata</taxon>
        <taxon>Vertebrata</taxon>
        <taxon>Euteleostomi</taxon>
        <taxon>Actinopterygii</taxon>
        <taxon>Neopterygii</taxon>
        <taxon>Teleostei</taxon>
        <taxon>Neoteleostei</taxon>
        <taxon>Acanthomorphata</taxon>
        <taxon>Ovalentaria</taxon>
        <taxon>Atherinomorphae</taxon>
        <taxon>Cyprinodontiformes</taxon>
        <taxon>Nothobranchiidae</taxon>
        <taxon>Nothobranchius</taxon>
    </lineage>
</organism>
<dbReference type="AlphaFoldDB" id="A0A1A8BVG6"/>
<feature type="non-terminal residue" evidence="2">
    <location>
        <position position="1"/>
    </location>
</feature>
<name>A0A1A8BVG6_NOTKA</name>
<reference evidence="2" key="1">
    <citation type="submission" date="2016-05" db="EMBL/GenBank/DDBJ databases">
        <authorList>
            <person name="Lavstsen T."/>
            <person name="Jespersen J.S."/>
        </authorList>
    </citation>
    <scope>NUCLEOTIDE SEQUENCE</scope>
    <source>
        <tissue evidence="2">Brain</tissue>
    </source>
</reference>
<dbReference type="EMBL" id="HADZ01006857">
    <property type="protein sequence ID" value="SBP70798.1"/>
    <property type="molecule type" value="Transcribed_RNA"/>
</dbReference>
<evidence type="ECO:0000256" key="1">
    <source>
        <dbReference type="SAM" id="MobiDB-lite"/>
    </source>
</evidence>
<accession>A0A1A8BVG6</accession>
<protein>
    <submittedName>
        <fullName evidence="2">Uncharacterized protein</fullName>
    </submittedName>
</protein>
<reference evidence="2" key="2">
    <citation type="submission" date="2016-06" db="EMBL/GenBank/DDBJ databases">
        <title>The genome of a short-lived fish provides insights into sex chromosome evolution and the genetic control of aging.</title>
        <authorList>
            <person name="Reichwald K."/>
            <person name="Felder M."/>
            <person name="Petzold A."/>
            <person name="Koch P."/>
            <person name="Groth M."/>
            <person name="Platzer M."/>
        </authorList>
    </citation>
    <scope>NUCLEOTIDE SEQUENCE</scope>
    <source>
        <tissue evidence="2">Brain</tissue>
    </source>
</reference>
<feature type="compositionally biased region" description="Acidic residues" evidence="1">
    <location>
        <begin position="70"/>
        <end position="79"/>
    </location>
</feature>
<evidence type="ECO:0000313" key="2">
    <source>
        <dbReference type="EMBL" id="SBP70798.1"/>
    </source>
</evidence>
<feature type="non-terminal residue" evidence="2">
    <location>
        <position position="96"/>
    </location>
</feature>
<proteinExistence type="predicted"/>
<sequence>SWRRWAFRTRSFLCRPKVQYKDCKYLRSGEGGHCENLVLVCPNGWVLGRRPSSNTSIPEDTPGPSTAVEEREESEDEDGQPGGRKRRRDSDDQLLE</sequence>
<feature type="region of interest" description="Disordered" evidence="1">
    <location>
        <begin position="48"/>
        <end position="96"/>
    </location>
</feature>
<gene>
    <name evidence="2" type="primary">Nfu_g_1_009689</name>
</gene>